<reference evidence="2" key="1">
    <citation type="journal article" date="2021" name="Environ. Microbiol.">
        <title>Genomic characterization of three novel Desulfobacterota classes expand the metabolic and phylogenetic diversity of the phylum.</title>
        <authorList>
            <person name="Murphy C.L."/>
            <person name="Biggerstaff J."/>
            <person name="Eichhorn A."/>
            <person name="Ewing E."/>
            <person name="Shahan R."/>
            <person name="Soriano D."/>
            <person name="Stewart S."/>
            <person name="VanMol K."/>
            <person name="Walker R."/>
            <person name="Walters P."/>
            <person name="Elshahed M.S."/>
            <person name="Youssef N.H."/>
        </authorList>
    </citation>
    <scope>NUCLEOTIDE SEQUENCE</scope>
    <source>
        <strain evidence="2">Zod_Metabat.24</strain>
    </source>
</reference>
<dbReference type="Proteomes" id="UP000809273">
    <property type="component" value="Unassembled WGS sequence"/>
</dbReference>
<accession>A0A9D8PMT9</accession>
<reference evidence="2" key="2">
    <citation type="submission" date="2021-01" db="EMBL/GenBank/DDBJ databases">
        <authorList>
            <person name="Hahn C.R."/>
            <person name="Youssef N.H."/>
            <person name="Elshahed M."/>
        </authorList>
    </citation>
    <scope>NUCLEOTIDE SEQUENCE</scope>
    <source>
        <strain evidence="2">Zod_Metabat.24</strain>
    </source>
</reference>
<protein>
    <submittedName>
        <fullName evidence="2">Uncharacterized protein</fullName>
    </submittedName>
</protein>
<dbReference type="EMBL" id="JAFGIX010000015">
    <property type="protein sequence ID" value="MBN1572193.1"/>
    <property type="molecule type" value="Genomic_DNA"/>
</dbReference>
<sequence length="138" mass="16665">MTNPINTEARDNKKRFWRSLLTGFIFAFLLTFFGFFVLRRTELALRLALTPLQFGPLVWIAAFSLSADLRGRWRRVEFVCLMAAHYLGLVYDLWWEETYEWGLYLGALKYSFTQLLIYLWAQFFLWRRFVRDGAERRK</sequence>
<keyword evidence="1" id="KW-0472">Membrane</keyword>
<gene>
    <name evidence="2" type="ORF">JW984_03235</name>
</gene>
<organism evidence="2 3">
    <name type="scientific">Candidatus Zymogenus saltonus</name>
    <dbReference type="NCBI Taxonomy" id="2844893"/>
    <lineage>
        <taxon>Bacteria</taxon>
        <taxon>Deltaproteobacteria</taxon>
        <taxon>Candidatus Zymogenia</taxon>
        <taxon>Candidatus Zymogeniales</taxon>
        <taxon>Candidatus Zymogenaceae</taxon>
        <taxon>Candidatus Zymogenus</taxon>
    </lineage>
</organism>
<evidence type="ECO:0000313" key="2">
    <source>
        <dbReference type="EMBL" id="MBN1572193.1"/>
    </source>
</evidence>
<feature type="transmembrane region" description="Helical" evidence="1">
    <location>
        <begin position="78"/>
        <end position="95"/>
    </location>
</feature>
<feature type="transmembrane region" description="Helical" evidence="1">
    <location>
        <begin position="44"/>
        <end position="66"/>
    </location>
</feature>
<name>A0A9D8PMT9_9DELT</name>
<evidence type="ECO:0000313" key="3">
    <source>
        <dbReference type="Proteomes" id="UP000809273"/>
    </source>
</evidence>
<feature type="transmembrane region" description="Helical" evidence="1">
    <location>
        <begin position="101"/>
        <end position="121"/>
    </location>
</feature>
<comment type="caution">
    <text evidence="2">The sequence shown here is derived from an EMBL/GenBank/DDBJ whole genome shotgun (WGS) entry which is preliminary data.</text>
</comment>
<keyword evidence="1" id="KW-0812">Transmembrane</keyword>
<evidence type="ECO:0000256" key="1">
    <source>
        <dbReference type="SAM" id="Phobius"/>
    </source>
</evidence>
<feature type="transmembrane region" description="Helical" evidence="1">
    <location>
        <begin position="20"/>
        <end position="38"/>
    </location>
</feature>
<proteinExistence type="predicted"/>
<keyword evidence="1" id="KW-1133">Transmembrane helix</keyword>
<dbReference type="AlphaFoldDB" id="A0A9D8PMT9"/>